<keyword evidence="4" id="KW-0132">Cell division</keyword>
<dbReference type="InterPro" id="IPR013549">
    <property type="entry name" value="DUF1731"/>
</dbReference>
<name>A0A1D7TMU2_9BACT</name>
<feature type="domain" description="NAD-dependent epimerase/dehydratase" evidence="2">
    <location>
        <begin position="28"/>
        <end position="194"/>
    </location>
</feature>
<dbReference type="RefSeq" id="WP_069478863.1">
    <property type="nucleotide sequence ID" value="NZ_CP017111.1"/>
</dbReference>
<proteinExistence type="inferred from homology"/>
<feature type="domain" description="DUF1731" evidence="3">
    <location>
        <begin position="223"/>
        <end position="269"/>
    </location>
</feature>
<dbReference type="KEGG" id="shal:SHALO_2557"/>
<dbReference type="GO" id="GO:0051301">
    <property type="term" value="P:cell division"/>
    <property type="evidence" value="ECO:0007669"/>
    <property type="project" value="UniProtKB-KW"/>
</dbReference>
<protein>
    <submittedName>
        <fullName evidence="4">Cell division inhibitor</fullName>
    </submittedName>
</protein>
<keyword evidence="4" id="KW-0131">Cell cycle</keyword>
<dbReference type="PANTHER" id="PTHR11092:SF0">
    <property type="entry name" value="EPIMERASE FAMILY PROTEIN SDR39U1"/>
    <property type="match status" value="1"/>
</dbReference>
<dbReference type="Pfam" id="PF01370">
    <property type="entry name" value="Epimerase"/>
    <property type="match status" value="1"/>
</dbReference>
<dbReference type="Pfam" id="PF08338">
    <property type="entry name" value="DUF1731"/>
    <property type="match status" value="1"/>
</dbReference>
<evidence type="ECO:0000259" key="3">
    <source>
        <dbReference type="Pfam" id="PF08338"/>
    </source>
</evidence>
<dbReference type="Gene3D" id="3.40.50.720">
    <property type="entry name" value="NAD(P)-binding Rossmann-like Domain"/>
    <property type="match status" value="1"/>
</dbReference>
<accession>A0A1D7TMU2</accession>
<reference evidence="5" key="1">
    <citation type="submission" date="2016-08" db="EMBL/GenBank/DDBJ databases">
        <title>Complete genome sequence of the organohalide-respiring Epsilonproteobacterium Sulfurospirillum halorespirans.</title>
        <authorList>
            <person name="Goris T."/>
            <person name="Zimmermann J."/>
            <person name="Schenz B."/>
            <person name="Lemos M."/>
            <person name="Hackermueller J."/>
            <person name="Diekert G."/>
        </authorList>
    </citation>
    <scope>NUCLEOTIDE SEQUENCE [LARGE SCALE GENOMIC DNA]</scope>
    <source>
        <strain>DSM 13726</strain>
        <strain evidence="5">PCE-M2</strain>
    </source>
</reference>
<dbReference type="NCBIfam" id="TIGR01777">
    <property type="entry name" value="yfcH"/>
    <property type="match status" value="1"/>
</dbReference>
<dbReference type="InterPro" id="IPR010099">
    <property type="entry name" value="SDR39U1"/>
</dbReference>
<dbReference type="PATRIC" id="fig|1193502.14.peg.2590"/>
<keyword evidence="5" id="KW-1185">Reference proteome</keyword>
<dbReference type="EMBL" id="CP017111">
    <property type="protein sequence ID" value="AOO66316.1"/>
    <property type="molecule type" value="Genomic_DNA"/>
</dbReference>
<dbReference type="SUPFAM" id="SSF51735">
    <property type="entry name" value="NAD(P)-binding Rossmann-fold domains"/>
    <property type="match status" value="1"/>
</dbReference>
<evidence type="ECO:0000259" key="2">
    <source>
        <dbReference type="Pfam" id="PF01370"/>
    </source>
</evidence>
<dbReference type="AlphaFoldDB" id="A0A1D7TMU2"/>
<dbReference type="Proteomes" id="UP000094609">
    <property type="component" value="Chromosome"/>
</dbReference>
<evidence type="ECO:0000256" key="1">
    <source>
        <dbReference type="ARBA" id="ARBA00009353"/>
    </source>
</evidence>
<sequence>MKVAISGASGFVANALKQKFPDFVVIERKDDVEAIARKLKDVYAVFNLAGAPIVAKWDEAYKKVLWDSRIETTKKLVAAIHQSDVEHFISTSAVGIYPNNVPCDEESSKLSEDFLGHLALAWEREAQKCTKRTTILRFGVVLGEGGALEKMLPAFRMCMGGIIGDGRMITSWIDIDDLVSIYAFVLEKRLEGIFNATSPQPLTNYHFTKILGKVLHRPTFFPVPSFIIKMLFGEGSTVLLDSKEAYPKALLNQGFVFAYPDLESSLRKILA</sequence>
<dbReference type="InterPro" id="IPR001509">
    <property type="entry name" value="Epimerase_deHydtase"/>
</dbReference>
<dbReference type="STRING" id="1193502.SHALO_2557"/>
<dbReference type="PANTHER" id="PTHR11092">
    <property type="entry name" value="SUGAR NUCLEOTIDE EPIMERASE RELATED"/>
    <property type="match status" value="1"/>
</dbReference>
<comment type="similarity">
    <text evidence="1">Belongs to the NAD(P)-dependent epimerase/dehydratase family. SDR39U1 subfamily.</text>
</comment>
<dbReference type="InterPro" id="IPR036291">
    <property type="entry name" value="NAD(P)-bd_dom_sf"/>
</dbReference>
<organism evidence="4 5">
    <name type="scientific">Sulfurospirillum halorespirans DSM 13726</name>
    <dbReference type="NCBI Taxonomy" id="1193502"/>
    <lineage>
        <taxon>Bacteria</taxon>
        <taxon>Pseudomonadati</taxon>
        <taxon>Campylobacterota</taxon>
        <taxon>Epsilonproteobacteria</taxon>
        <taxon>Campylobacterales</taxon>
        <taxon>Sulfurospirillaceae</taxon>
        <taxon>Sulfurospirillum</taxon>
    </lineage>
</organism>
<gene>
    <name evidence="4" type="ORF">SHALO_2557</name>
</gene>
<evidence type="ECO:0000313" key="5">
    <source>
        <dbReference type="Proteomes" id="UP000094609"/>
    </source>
</evidence>
<evidence type="ECO:0000313" key="4">
    <source>
        <dbReference type="EMBL" id="AOO66316.1"/>
    </source>
</evidence>